<dbReference type="SUPFAM" id="SSF64288">
    <property type="entry name" value="Chorismate lyase-like"/>
    <property type="match status" value="1"/>
</dbReference>
<dbReference type="PRINTS" id="PR00035">
    <property type="entry name" value="HTHGNTR"/>
</dbReference>
<evidence type="ECO:0000256" key="3">
    <source>
        <dbReference type="ARBA" id="ARBA00023163"/>
    </source>
</evidence>
<keyword evidence="1" id="KW-0805">Transcription regulation</keyword>
<proteinExistence type="predicted"/>
<protein>
    <submittedName>
        <fullName evidence="5">GntR family transcriptional regulator</fullName>
    </submittedName>
</protein>
<dbReference type="SMART" id="SM00345">
    <property type="entry name" value="HTH_GNTR"/>
    <property type="match status" value="1"/>
</dbReference>
<dbReference type="STRING" id="526729.SAMN04324258_0819"/>
<dbReference type="InterPro" id="IPR036388">
    <property type="entry name" value="WH-like_DNA-bd_sf"/>
</dbReference>
<dbReference type="CDD" id="cd07377">
    <property type="entry name" value="WHTH_GntR"/>
    <property type="match status" value="1"/>
</dbReference>
<evidence type="ECO:0000256" key="2">
    <source>
        <dbReference type="ARBA" id="ARBA00023125"/>
    </source>
</evidence>
<evidence type="ECO:0000313" key="6">
    <source>
        <dbReference type="Proteomes" id="UP000189777"/>
    </source>
</evidence>
<keyword evidence="3" id="KW-0804">Transcription</keyword>
<dbReference type="RefSeq" id="WP_079571264.1">
    <property type="nucleotide sequence ID" value="NZ_FUZQ01000001.1"/>
</dbReference>
<dbReference type="AlphaFoldDB" id="A0A1T5IQZ9"/>
<reference evidence="5 6" key="1">
    <citation type="submission" date="2017-02" db="EMBL/GenBank/DDBJ databases">
        <authorList>
            <person name="Peterson S.W."/>
        </authorList>
    </citation>
    <scope>NUCLEOTIDE SEQUENCE [LARGE SCALE GENOMIC DNA]</scope>
    <source>
        <strain evidence="5 6">DSM 21481</strain>
    </source>
</reference>
<dbReference type="PANTHER" id="PTHR44846">
    <property type="entry name" value="MANNOSYL-D-GLYCERATE TRANSPORT/METABOLISM SYSTEM REPRESSOR MNGR-RELATED"/>
    <property type="match status" value="1"/>
</dbReference>
<dbReference type="Pfam" id="PF07702">
    <property type="entry name" value="UTRA"/>
    <property type="match status" value="1"/>
</dbReference>
<evidence type="ECO:0000259" key="4">
    <source>
        <dbReference type="PROSITE" id="PS50949"/>
    </source>
</evidence>
<dbReference type="InterPro" id="IPR050679">
    <property type="entry name" value="Bact_HTH_transcr_reg"/>
</dbReference>
<organism evidence="5 6">
    <name type="scientific">Krasilnikoviella flava</name>
    <dbReference type="NCBI Taxonomy" id="526729"/>
    <lineage>
        <taxon>Bacteria</taxon>
        <taxon>Bacillati</taxon>
        <taxon>Actinomycetota</taxon>
        <taxon>Actinomycetes</taxon>
        <taxon>Micrococcales</taxon>
        <taxon>Promicromonosporaceae</taxon>
        <taxon>Krasilnikoviella</taxon>
    </lineage>
</organism>
<dbReference type="Gene3D" id="3.40.1410.10">
    <property type="entry name" value="Chorismate lyase-like"/>
    <property type="match status" value="1"/>
</dbReference>
<dbReference type="InterPro" id="IPR011663">
    <property type="entry name" value="UTRA"/>
</dbReference>
<keyword evidence="2" id="KW-0238">DNA-binding</keyword>
<dbReference type="SMART" id="SM00866">
    <property type="entry name" value="UTRA"/>
    <property type="match status" value="1"/>
</dbReference>
<dbReference type="GO" id="GO:0003700">
    <property type="term" value="F:DNA-binding transcription factor activity"/>
    <property type="evidence" value="ECO:0007669"/>
    <property type="project" value="InterPro"/>
</dbReference>
<dbReference type="InterPro" id="IPR028978">
    <property type="entry name" value="Chorismate_lyase_/UTRA_dom_sf"/>
</dbReference>
<dbReference type="Pfam" id="PF00392">
    <property type="entry name" value="GntR"/>
    <property type="match status" value="1"/>
</dbReference>
<sequence>MAHGYKELAAVLRDGIQSGQYLPGATLPKQADLADEYGVNIKTVRNAVALLESEGLVTPVRRRGTVVRSRPPMRRLGSERYAKSNWKFGDRVAFVADREASGQTWKPTDQTQTVERTTAPAQVAEALGIEPGDEVYVRARTVRQGGEPTHTLTSYYRIQDVQGTPLVDPSPGPAGPGGGFAVLTLQGLEPDHVTETLTARMPTPDEAQALDLPAGEPVVILHRVTRTKDGRVVEYAEGVHAASRFAWTYSFKMPD</sequence>
<name>A0A1T5IQZ9_9MICO</name>
<dbReference type="InterPro" id="IPR000524">
    <property type="entry name" value="Tscrpt_reg_HTH_GntR"/>
</dbReference>
<dbReference type="PANTHER" id="PTHR44846:SF17">
    <property type="entry name" value="GNTR-FAMILY TRANSCRIPTIONAL REGULATOR"/>
    <property type="match status" value="1"/>
</dbReference>
<keyword evidence="6" id="KW-1185">Reference proteome</keyword>
<dbReference type="Proteomes" id="UP000189777">
    <property type="component" value="Unassembled WGS sequence"/>
</dbReference>
<gene>
    <name evidence="5" type="ORF">SAMN04324258_0819</name>
</gene>
<accession>A0A1T5IQZ9</accession>
<dbReference type="SUPFAM" id="SSF46785">
    <property type="entry name" value="Winged helix' DNA-binding domain"/>
    <property type="match status" value="1"/>
</dbReference>
<dbReference type="EMBL" id="FUZQ01000001">
    <property type="protein sequence ID" value="SKC41535.1"/>
    <property type="molecule type" value="Genomic_DNA"/>
</dbReference>
<dbReference type="GO" id="GO:0045892">
    <property type="term" value="P:negative regulation of DNA-templated transcription"/>
    <property type="evidence" value="ECO:0007669"/>
    <property type="project" value="TreeGrafter"/>
</dbReference>
<dbReference type="PROSITE" id="PS50949">
    <property type="entry name" value="HTH_GNTR"/>
    <property type="match status" value="1"/>
</dbReference>
<dbReference type="OrthoDB" id="120836at2"/>
<evidence type="ECO:0000256" key="1">
    <source>
        <dbReference type="ARBA" id="ARBA00023015"/>
    </source>
</evidence>
<feature type="domain" description="HTH gntR-type" evidence="4">
    <location>
        <begin position="2"/>
        <end position="70"/>
    </location>
</feature>
<evidence type="ECO:0000313" key="5">
    <source>
        <dbReference type="EMBL" id="SKC41535.1"/>
    </source>
</evidence>
<dbReference type="InterPro" id="IPR036390">
    <property type="entry name" value="WH_DNA-bd_sf"/>
</dbReference>
<dbReference type="GO" id="GO:0003677">
    <property type="term" value="F:DNA binding"/>
    <property type="evidence" value="ECO:0007669"/>
    <property type="project" value="UniProtKB-KW"/>
</dbReference>
<dbReference type="Gene3D" id="1.10.10.10">
    <property type="entry name" value="Winged helix-like DNA-binding domain superfamily/Winged helix DNA-binding domain"/>
    <property type="match status" value="1"/>
</dbReference>